<evidence type="ECO:0000313" key="1">
    <source>
        <dbReference type="EMBL" id="TQM97298.1"/>
    </source>
</evidence>
<dbReference type="Proteomes" id="UP000315133">
    <property type="component" value="Unassembled WGS sequence"/>
</dbReference>
<reference evidence="1 2" key="1">
    <citation type="submission" date="2019-06" db="EMBL/GenBank/DDBJ databases">
        <title>Sequencing the genomes of 1000 actinobacteria strains.</title>
        <authorList>
            <person name="Klenk H.-P."/>
        </authorList>
    </citation>
    <scope>NUCLEOTIDE SEQUENCE [LARGE SCALE GENOMIC DNA]</scope>
    <source>
        <strain evidence="1 2">DSM 12362</strain>
    </source>
</reference>
<keyword evidence="2" id="KW-1185">Reference proteome</keyword>
<organism evidence="1 2">
    <name type="scientific">Ornithinimicrobium humiphilum</name>
    <dbReference type="NCBI Taxonomy" id="125288"/>
    <lineage>
        <taxon>Bacteria</taxon>
        <taxon>Bacillati</taxon>
        <taxon>Actinomycetota</taxon>
        <taxon>Actinomycetes</taxon>
        <taxon>Micrococcales</taxon>
        <taxon>Ornithinimicrobiaceae</taxon>
        <taxon>Ornithinimicrobium</taxon>
    </lineage>
</organism>
<sequence>MSTTPAPRSLFDRLVDDAAVFPPGNAPVEVAWAEHLRLRSGPYGDVVGPLLIGASAARALAAVAAASPPGRDTETAGTAYPGTVEVGVIARPGTPVEDLVEAVDVLRGTPALRVASVELAHDDAGSWRRALELGVPVAVEVPRDGAVHHAALDAVAAAAGGGSVEVLAKLRTQSTPAAPVPTPRELAEFLTAARERALPLKLTGGLHHVVAHDEPVAGGGSEPQHGLLNVLVAVHHLEGGATLRDLEATLELRDAPALAALVRGLDERAVARLRARFRSFGCCGVLDPVGELVDLGLLAP</sequence>
<dbReference type="OrthoDB" id="9778153at2"/>
<name>A0A543KQG7_9MICO</name>
<dbReference type="EMBL" id="VFPU01000001">
    <property type="protein sequence ID" value="TQM97298.1"/>
    <property type="molecule type" value="Genomic_DNA"/>
</dbReference>
<dbReference type="RefSeq" id="WP_141818784.1">
    <property type="nucleotide sequence ID" value="NZ_BAAAIL010000002.1"/>
</dbReference>
<proteinExistence type="predicted"/>
<accession>A0A543KQG7</accession>
<protein>
    <submittedName>
        <fullName evidence="1">Uncharacterized protein</fullName>
    </submittedName>
</protein>
<comment type="caution">
    <text evidence="1">The sequence shown here is derived from an EMBL/GenBank/DDBJ whole genome shotgun (WGS) entry which is preliminary data.</text>
</comment>
<dbReference type="AlphaFoldDB" id="A0A543KQG7"/>
<evidence type="ECO:0000313" key="2">
    <source>
        <dbReference type="Proteomes" id="UP000315133"/>
    </source>
</evidence>
<gene>
    <name evidence="1" type="ORF">FB476_2205</name>
</gene>